<dbReference type="SMART" id="SM00173">
    <property type="entry name" value="RAS"/>
    <property type="match status" value="1"/>
</dbReference>
<dbReference type="CDD" id="cd00877">
    <property type="entry name" value="Ran"/>
    <property type="match status" value="1"/>
</dbReference>
<dbReference type="GO" id="GO:0006606">
    <property type="term" value="P:protein import into nucleus"/>
    <property type="evidence" value="ECO:0007669"/>
    <property type="project" value="TreeGrafter"/>
</dbReference>
<dbReference type="PRINTS" id="PR00627">
    <property type="entry name" value="GTPRANTC4"/>
</dbReference>
<dbReference type="GO" id="GO:0003924">
    <property type="term" value="F:GTPase activity"/>
    <property type="evidence" value="ECO:0007669"/>
    <property type="project" value="InterPro"/>
</dbReference>
<dbReference type="GO" id="GO:0000054">
    <property type="term" value="P:ribosomal subunit export from nucleus"/>
    <property type="evidence" value="ECO:0007669"/>
    <property type="project" value="TreeGrafter"/>
</dbReference>
<dbReference type="OrthoDB" id="440027at2759"/>
<dbReference type="InterPro" id="IPR027417">
    <property type="entry name" value="P-loop_NTPase"/>
</dbReference>
<evidence type="ECO:0000256" key="1">
    <source>
        <dbReference type="ARBA" id="ARBA00004123"/>
    </source>
</evidence>
<evidence type="ECO:0000256" key="6">
    <source>
        <dbReference type="ARBA" id="ARBA00023134"/>
    </source>
</evidence>
<comment type="similarity">
    <text evidence="2 9">Belongs to the small GTPase superfamily. Ran family.</text>
</comment>
<sequence>MELQIQDFKLILVGDGGVGKTTFIKRHLTGEFEKDYKATIGVEVHPMTFYSNYGPINFNVWDTAGQAGNDSLGDGYYIGSDCAIIMFDVTSRNTYRNVPKWHRDIFRVCVDLPIVLIGNKVDLKDRKVKAKHILYHRRHNFQYFDVSARMNYQFEKPFVYLARRLTGKSDLVFNENSALLIDRIVES</sequence>
<evidence type="ECO:0000256" key="4">
    <source>
        <dbReference type="ARBA" id="ARBA00022741"/>
    </source>
</evidence>
<evidence type="ECO:0000256" key="8">
    <source>
        <dbReference type="ARBA" id="ARBA00065175"/>
    </source>
</evidence>
<dbReference type="NCBIfam" id="TIGR00231">
    <property type="entry name" value="small_GTP"/>
    <property type="match status" value="1"/>
</dbReference>
<dbReference type="GO" id="GO:0005525">
    <property type="term" value="F:GTP binding"/>
    <property type="evidence" value="ECO:0007669"/>
    <property type="project" value="UniProtKB-KW"/>
</dbReference>
<keyword evidence="3 9" id="KW-0813">Transport</keyword>
<protein>
    <recommendedName>
        <fullName evidence="9">GTP-binding nuclear protein</fullName>
    </recommendedName>
</protein>
<dbReference type="InterPro" id="IPR001806">
    <property type="entry name" value="Small_GTPase"/>
</dbReference>
<accession>A0A1R2AQ10</accession>
<dbReference type="EMBL" id="MPUH01001677">
    <property type="protein sequence ID" value="OMJ66604.1"/>
    <property type="molecule type" value="Genomic_DNA"/>
</dbReference>
<keyword evidence="11" id="KW-1185">Reference proteome</keyword>
<evidence type="ECO:0000256" key="3">
    <source>
        <dbReference type="ARBA" id="ARBA00022448"/>
    </source>
</evidence>
<dbReference type="SMART" id="SM00175">
    <property type="entry name" value="RAB"/>
    <property type="match status" value="1"/>
</dbReference>
<dbReference type="PANTHER" id="PTHR24071:SF0">
    <property type="entry name" value="GTP-BINDING NUCLEAR PROTEIN RAN"/>
    <property type="match status" value="1"/>
</dbReference>
<dbReference type="SMART" id="SM00174">
    <property type="entry name" value="RHO"/>
    <property type="match status" value="1"/>
</dbReference>
<evidence type="ECO:0000313" key="10">
    <source>
        <dbReference type="EMBL" id="OMJ66604.1"/>
    </source>
</evidence>
<dbReference type="PANTHER" id="PTHR24071">
    <property type="entry name" value="RAN GTPASE"/>
    <property type="match status" value="1"/>
</dbReference>
<dbReference type="InterPro" id="IPR005225">
    <property type="entry name" value="Small_GTP-bd"/>
</dbReference>
<dbReference type="GO" id="GO:0005634">
    <property type="term" value="C:nucleus"/>
    <property type="evidence" value="ECO:0007669"/>
    <property type="project" value="UniProtKB-SubCell"/>
</dbReference>
<comment type="caution">
    <text evidence="10">The sequence shown here is derived from an EMBL/GenBank/DDBJ whole genome shotgun (WGS) entry which is preliminary data.</text>
</comment>
<dbReference type="Proteomes" id="UP000187209">
    <property type="component" value="Unassembled WGS sequence"/>
</dbReference>
<evidence type="ECO:0000256" key="2">
    <source>
        <dbReference type="ARBA" id="ARBA00008028"/>
    </source>
</evidence>
<evidence type="ECO:0000313" key="11">
    <source>
        <dbReference type="Proteomes" id="UP000187209"/>
    </source>
</evidence>
<comment type="subunit">
    <text evidence="8">Monomer. Found in a nuclear export complex with RanGTP, exportin and pre-miRNA.</text>
</comment>
<dbReference type="FunFam" id="3.40.50.300:FF:000369">
    <property type="entry name" value="GTP-binding nuclear protein"/>
    <property type="match status" value="1"/>
</dbReference>
<gene>
    <name evidence="10" type="ORF">SteCoe_36493</name>
</gene>
<dbReference type="PROSITE" id="PS51419">
    <property type="entry name" value="RAB"/>
    <property type="match status" value="1"/>
</dbReference>
<evidence type="ECO:0000256" key="5">
    <source>
        <dbReference type="ARBA" id="ARBA00022927"/>
    </source>
</evidence>
<keyword evidence="6 9" id="KW-0342">GTP-binding</keyword>
<reference evidence="10 11" key="1">
    <citation type="submission" date="2016-11" db="EMBL/GenBank/DDBJ databases">
        <title>The macronuclear genome of Stentor coeruleus: a giant cell with tiny introns.</title>
        <authorList>
            <person name="Slabodnick M."/>
            <person name="Ruby J.G."/>
            <person name="Reiff S.B."/>
            <person name="Swart E.C."/>
            <person name="Gosai S."/>
            <person name="Prabakaran S."/>
            <person name="Witkowska E."/>
            <person name="Larue G.E."/>
            <person name="Fisher S."/>
            <person name="Freeman R.M."/>
            <person name="Gunawardena J."/>
            <person name="Chu W."/>
            <person name="Stover N.A."/>
            <person name="Gregory B.D."/>
            <person name="Nowacki M."/>
            <person name="Derisi J."/>
            <person name="Roy S.W."/>
            <person name="Marshall W.F."/>
            <person name="Sood P."/>
        </authorList>
    </citation>
    <scope>NUCLEOTIDE SEQUENCE [LARGE SCALE GENOMIC DNA]</scope>
    <source>
        <strain evidence="10">WM001</strain>
    </source>
</reference>
<dbReference type="GO" id="GO:0005737">
    <property type="term" value="C:cytoplasm"/>
    <property type="evidence" value="ECO:0007669"/>
    <property type="project" value="TreeGrafter"/>
</dbReference>
<dbReference type="PROSITE" id="PS51418">
    <property type="entry name" value="RAN"/>
    <property type="match status" value="1"/>
</dbReference>
<dbReference type="Gene3D" id="3.40.50.300">
    <property type="entry name" value="P-loop containing nucleotide triphosphate hydrolases"/>
    <property type="match status" value="1"/>
</dbReference>
<keyword evidence="4 9" id="KW-0547">Nucleotide-binding</keyword>
<keyword evidence="7 9" id="KW-0539">Nucleus</keyword>
<organism evidence="10 11">
    <name type="scientific">Stentor coeruleus</name>
    <dbReference type="NCBI Taxonomy" id="5963"/>
    <lineage>
        <taxon>Eukaryota</taxon>
        <taxon>Sar</taxon>
        <taxon>Alveolata</taxon>
        <taxon>Ciliophora</taxon>
        <taxon>Postciliodesmatophora</taxon>
        <taxon>Heterotrichea</taxon>
        <taxon>Heterotrichida</taxon>
        <taxon>Stentoridae</taxon>
        <taxon>Stentor</taxon>
    </lineage>
</organism>
<evidence type="ECO:0000256" key="9">
    <source>
        <dbReference type="RuleBase" id="RU363057"/>
    </source>
</evidence>
<proteinExistence type="inferred from homology"/>
<dbReference type="SMART" id="SM00176">
    <property type="entry name" value="RAN"/>
    <property type="match status" value="1"/>
</dbReference>
<comment type="subcellular location">
    <subcellularLocation>
        <location evidence="1 9">Nucleus</location>
    </subcellularLocation>
</comment>
<comment type="function">
    <text evidence="9">GTP-binding protein involved in nucleocytoplasmic transport. Required for the import of protein into the nucleus and also for RNA export. Involved in chromatin condensation and control of cell cycle.</text>
</comment>
<dbReference type="SUPFAM" id="SSF52540">
    <property type="entry name" value="P-loop containing nucleoside triphosphate hydrolases"/>
    <property type="match status" value="1"/>
</dbReference>
<evidence type="ECO:0000256" key="7">
    <source>
        <dbReference type="ARBA" id="ARBA00023242"/>
    </source>
</evidence>
<dbReference type="AlphaFoldDB" id="A0A1R2AQ10"/>
<keyword evidence="5 9" id="KW-0653">Protein transport</keyword>
<dbReference type="Pfam" id="PF00071">
    <property type="entry name" value="Ras"/>
    <property type="match status" value="1"/>
</dbReference>
<dbReference type="InterPro" id="IPR002041">
    <property type="entry name" value="Ran_GTPase"/>
</dbReference>
<name>A0A1R2AQ10_9CILI</name>